<comment type="cofactor">
    <cofactor evidence="1">
        <name>FAD</name>
        <dbReference type="ChEBI" id="CHEBI:57692"/>
    </cofactor>
</comment>
<evidence type="ECO:0000313" key="8">
    <source>
        <dbReference type="Proteomes" id="UP000431901"/>
    </source>
</evidence>
<dbReference type="SUPFAM" id="SSF54373">
    <property type="entry name" value="FAD-linked reductases, C-terminal domain"/>
    <property type="match status" value="1"/>
</dbReference>
<dbReference type="InterPro" id="IPR036188">
    <property type="entry name" value="FAD/NAD-bd_sf"/>
</dbReference>
<evidence type="ECO:0000256" key="5">
    <source>
        <dbReference type="ARBA" id="ARBA00023033"/>
    </source>
</evidence>
<dbReference type="InterPro" id="IPR002938">
    <property type="entry name" value="FAD-bd"/>
</dbReference>
<evidence type="ECO:0000259" key="6">
    <source>
        <dbReference type="Pfam" id="PF01494"/>
    </source>
</evidence>
<dbReference type="GO" id="GO:0004497">
    <property type="term" value="F:monooxygenase activity"/>
    <property type="evidence" value="ECO:0007669"/>
    <property type="project" value="UniProtKB-KW"/>
</dbReference>
<gene>
    <name evidence="7" type="ORF">GQ466_25680</name>
</gene>
<dbReference type="Gene3D" id="3.50.50.60">
    <property type="entry name" value="FAD/NAD(P)-binding domain"/>
    <property type="match status" value="1"/>
</dbReference>
<comment type="caution">
    <text evidence="7">The sequence shown here is derived from an EMBL/GenBank/DDBJ whole genome shotgun (WGS) entry which is preliminary data.</text>
</comment>
<protein>
    <submittedName>
        <fullName evidence="7">NAD(P)-binding protein</fullName>
    </submittedName>
</protein>
<keyword evidence="3" id="KW-0274">FAD</keyword>
<dbReference type="Pfam" id="PF01494">
    <property type="entry name" value="FAD_binding_3"/>
    <property type="match status" value="1"/>
</dbReference>
<accession>A0A6I4WED2</accession>
<dbReference type="InterPro" id="IPR050493">
    <property type="entry name" value="FAD-dep_Monooxygenase_BioMet"/>
</dbReference>
<dbReference type="PANTHER" id="PTHR13789">
    <property type="entry name" value="MONOOXYGENASE"/>
    <property type="match status" value="1"/>
</dbReference>
<dbReference type="AlphaFoldDB" id="A0A6I4WED2"/>
<keyword evidence="4" id="KW-0560">Oxidoreductase</keyword>
<dbReference type="SUPFAM" id="SSF51905">
    <property type="entry name" value="FAD/NAD(P)-binding domain"/>
    <property type="match status" value="1"/>
</dbReference>
<dbReference type="PANTHER" id="PTHR13789:SF318">
    <property type="entry name" value="GERANYLGERANYL DIPHOSPHATE REDUCTASE"/>
    <property type="match status" value="1"/>
</dbReference>
<dbReference type="Proteomes" id="UP000431901">
    <property type="component" value="Unassembled WGS sequence"/>
</dbReference>
<proteinExistence type="predicted"/>
<name>A0A6I4WED2_9ACTN</name>
<dbReference type="RefSeq" id="WP_161105601.1">
    <property type="nucleotide sequence ID" value="NZ_JBHLYI010000008.1"/>
</dbReference>
<dbReference type="EMBL" id="WUTW01000007">
    <property type="protein sequence ID" value="MXQ67413.1"/>
    <property type="molecule type" value="Genomic_DNA"/>
</dbReference>
<dbReference type="PRINTS" id="PR00420">
    <property type="entry name" value="RNGMNOXGNASE"/>
</dbReference>
<evidence type="ECO:0000313" key="7">
    <source>
        <dbReference type="EMBL" id="MXQ67413.1"/>
    </source>
</evidence>
<evidence type="ECO:0000256" key="1">
    <source>
        <dbReference type="ARBA" id="ARBA00001974"/>
    </source>
</evidence>
<keyword evidence="8" id="KW-1185">Reference proteome</keyword>
<reference evidence="7 8" key="1">
    <citation type="submission" date="2019-12" db="EMBL/GenBank/DDBJ databases">
        <title>Nocardia macrotermitis sp. nov. and Nocardia aurantia sp. nov., isolated from the gut of the fungus growing-termite Macrotermes natalensis.</title>
        <authorList>
            <person name="Christine B."/>
            <person name="Rene B."/>
        </authorList>
    </citation>
    <scope>NUCLEOTIDE SEQUENCE [LARGE SCALE GENOMIC DNA]</scope>
    <source>
        <strain evidence="7 8">DSM 102126</strain>
    </source>
</reference>
<dbReference type="GO" id="GO:0071949">
    <property type="term" value="F:FAD binding"/>
    <property type="evidence" value="ECO:0007669"/>
    <property type="project" value="InterPro"/>
</dbReference>
<evidence type="ECO:0000256" key="3">
    <source>
        <dbReference type="ARBA" id="ARBA00022827"/>
    </source>
</evidence>
<evidence type="ECO:0000256" key="4">
    <source>
        <dbReference type="ARBA" id="ARBA00023002"/>
    </source>
</evidence>
<feature type="domain" description="FAD-binding" evidence="6">
    <location>
        <begin position="10"/>
        <end position="349"/>
    </location>
</feature>
<dbReference type="OrthoDB" id="9782160at2"/>
<evidence type="ECO:0000256" key="2">
    <source>
        <dbReference type="ARBA" id="ARBA00022630"/>
    </source>
</evidence>
<sequence>MTVRHRVGRLVVGGGIGGLTAALALARNGVPVHVLEQAPEFSEIGAGVQLAPNALRVLDRLGVLGDVLREAVRPPQAVLMSAVTGERITAIDFGAEFQAAYGHPYIVTHRSDLLAAILDACRAEPAITLETGRSVRSVRQDGDVAVAVCADGAEYRADALVGADGLWSAVRAHTIGDGDPAYIGDVAYRGTIPTAAISDRAGKDNMTWWIGPGLHLIQYPVRGGELFNQVAVFSADERGPAEEWGPPDELDRAFAATTGHVSEGVRLVNRDRRWVLRDRPPARAWSRGRATLLGDAAHPMAQYLAQGACQALEDAVVLADLLTAHGADVPAAFAAYEAERVPRTAEVQTWARRMGEIVHARGVTALLRDALLADRDARDFRYTDWLYDYRTDARPQAPASAG</sequence>
<organism evidence="7 8">
    <name type="scientific">Actinomadura rayongensis</name>
    <dbReference type="NCBI Taxonomy" id="1429076"/>
    <lineage>
        <taxon>Bacteria</taxon>
        <taxon>Bacillati</taxon>
        <taxon>Actinomycetota</taxon>
        <taxon>Actinomycetes</taxon>
        <taxon>Streptosporangiales</taxon>
        <taxon>Thermomonosporaceae</taxon>
        <taxon>Actinomadura</taxon>
    </lineage>
</organism>
<keyword evidence="5" id="KW-0503">Monooxygenase</keyword>
<keyword evidence="2" id="KW-0285">Flavoprotein</keyword>